<evidence type="ECO:0000256" key="2">
    <source>
        <dbReference type="SAM" id="Phobius"/>
    </source>
</evidence>
<evidence type="ECO:0000256" key="3">
    <source>
        <dbReference type="SAM" id="SignalP"/>
    </source>
</evidence>
<feature type="signal peptide" evidence="3">
    <location>
        <begin position="1"/>
        <end position="20"/>
    </location>
</feature>
<evidence type="ECO:0000256" key="1">
    <source>
        <dbReference type="SAM" id="MobiDB-lite"/>
    </source>
</evidence>
<gene>
    <name evidence="4" type="ORF">BDY17DRAFT_326993</name>
</gene>
<protein>
    <recommendedName>
        <fullName evidence="6">Galactose oxidase</fullName>
    </recommendedName>
</protein>
<dbReference type="InterPro" id="IPR015915">
    <property type="entry name" value="Kelch-typ_b-propeller"/>
</dbReference>
<keyword evidence="3" id="KW-0732">Signal</keyword>
<feature type="region of interest" description="Disordered" evidence="1">
    <location>
        <begin position="841"/>
        <end position="920"/>
    </location>
</feature>
<feature type="transmembrane region" description="Helical" evidence="2">
    <location>
        <begin position="444"/>
        <end position="465"/>
    </location>
</feature>
<dbReference type="Proteomes" id="UP000799767">
    <property type="component" value="Unassembled WGS sequence"/>
</dbReference>
<dbReference type="SUPFAM" id="SSF50965">
    <property type="entry name" value="Galactose oxidase, central domain"/>
    <property type="match status" value="2"/>
</dbReference>
<reference evidence="4" key="1">
    <citation type="journal article" date="2020" name="Stud. Mycol.">
        <title>101 Dothideomycetes genomes: a test case for predicting lifestyles and emergence of pathogens.</title>
        <authorList>
            <person name="Haridas S."/>
            <person name="Albert R."/>
            <person name="Binder M."/>
            <person name="Bloem J."/>
            <person name="Labutti K."/>
            <person name="Salamov A."/>
            <person name="Andreopoulos B."/>
            <person name="Baker S."/>
            <person name="Barry K."/>
            <person name="Bills G."/>
            <person name="Bluhm B."/>
            <person name="Cannon C."/>
            <person name="Castanera R."/>
            <person name="Culley D."/>
            <person name="Daum C."/>
            <person name="Ezra D."/>
            <person name="Gonzalez J."/>
            <person name="Henrissat B."/>
            <person name="Kuo A."/>
            <person name="Liang C."/>
            <person name="Lipzen A."/>
            <person name="Lutzoni F."/>
            <person name="Magnuson J."/>
            <person name="Mondo S."/>
            <person name="Nolan M."/>
            <person name="Ohm R."/>
            <person name="Pangilinan J."/>
            <person name="Park H.-J."/>
            <person name="Ramirez L."/>
            <person name="Alfaro M."/>
            <person name="Sun H."/>
            <person name="Tritt A."/>
            <person name="Yoshinaga Y."/>
            <person name="Zwiers L.-H."/>
            <person name="Turgeon B."/>
            <person name="Goodwin S."/>
            <person name="Spatafora J."/>
            <person name="Crous P."/>
            <person name="Grigoriev I."/>
        </authorList>
    </citation>
    <scope>NUCLEOTIDE SEQUENCE</scope>
    <source>
        <strain evidence="4">CBS 113389</strain>
    </source>
</reference>
<dbReference type="OrthoDB" id="205993at2759"/>
<keyword evidence="2" id="KW-0812">Transmembrane</keyword>
<dbReference type="InterPro" id="IPR011043">
    <property type="entry name" value="Gal_Oxase/kelch_b-propeller"/>
</dbReference>
<feature type="compositionally biased region" description="Basic and acidic residues" evidence="1">
    <location>
        <begin position="618"/>
        <end position="631"/>
    </location>
</feature>
<proteinExistence type="predicted"/>
<feature type="compositionally biased region" description="Low complexity" evidence="1">
    <location>
        <begin position="638"/>
        <end position="651"/>
    </location>
</feature>
<evidence type="ECO:0000313" key="4">
    <source>
        <dbReference type="EMBL" id="KAF2480006.1"/>
    </source>
</evidence>
<dbReference type="RefSeq" id="XP_033586576.1">
    <property type="nucleotide sequence ID" value="XM_033737600.1"/>
</dbReference>
<evidence type="ECO:0008006" key="6">
    <source>
        <dbReference type="Google" id="ProtNLM"/>
    </source>
</evidence>
<feature type="compositionally biased region" description="Basic and acidic residues" evidence="1">
    <location>
        <begin position="887"/>
        <end position="903"/>
    </location>
</feature>
<organism evidence="4 5">
    <name type="scientific">Neohortaea acidophila</name>
    <dbReference type="NCBI Taxonomy" id="245834"/>
    <lineage>
        <taxon>Eukaryota</taxon>
        <taxon>Fungi</taxon>
        <taxon>Dikarya</taxon>
        <taxon>Ascomycota</taxon>
        <taxon>Pezizomycotina</taxon>
        <taxon>Dothideomycetes</taxon>
        <taxon>Dothideomycetidae</taxon>
        <taxon>Mycosphaerellales</taxon>
        <taxon>Teratosphaeriaceae</taxon>
        <taxon>Neohortaea</taxon>
    </lineage>
</organism>
<dbReference type="AlphaFoldDB" id="A0A6A6PJN9"/>
<feature type="region of interest" description="Disordered" evidence="1">
    <location>
        <begin position="964"/>
        <end position="1011"/>
    </location>
</feature>
<keyword evidence="2" id="KW-1133">Transmembrane helix</keyword>
<feature type="region of interest" description="Disordered" evidence="1">
    <location>
        <begin position="616"/>
        <end position="753"/>
    </location>
</feature>
<name>A0A6A6PJN9_9PEZI</name>
<sequence>MKERRLSLSLLALAPAAAYAQTLPYNPTRLFFPKNSTYVYVVGPSSNAAGLSALNLAASFDSTSPHLSTITQTLPLLQNGDDSIPYTPTMDPSGNITVIGGKCDAGPKDTNIWQFQPNLGSSSAQGTWTQYKTVYQVAGNSADYASPGYLGNSITYSTIINGTDADSSIYLFGGMCPFDNSTADTWVSRADYSDALLTISPGASNYDLGEIASRESPISQAGFSITPLPAAYSVNSAGVAQTQQQNFVLLGGNTQSAFINMSQVALFSLPQQTWSFIEVSQPASGGKADLAVKRSVQQVTPRSGHTAIYSESTNSIILLGGWVGNVNTPAQPQLAILELGAGYGGTGDWRWTIPDQSSFAAAGIYGHGATMLPGGVMLVLGGYEITTTSSKWRKRGTEAANTRAYLYNTTSGAFLTSWDPPASLTQLGRNGGGALSNTSQKVGLGTGLGVGAALLVTVVVFYLWYGKRLERQREQRQRTLLAYSSDGSALEHTDPSFLYGGVEGRTSDEVGADRLWSNREMTQSNYPRLPPLQHSTGAFVNVPSPTRGLRKGSGSRNYQYHAPPQFDDKGLVRGTGAIHPIAEDENEDDQRYMSGAIGGGDPERTLWEIEQVLAGGDPFRDNQPETGDTVRRVPTNASRIPSSPSRPGSRGLNATNWIAEEEEDGMEEDGVGFTTSHGDDRTSSTLSEGSIISAYRIPRKPVGSQRPQGGTPHGSPTRERSSTTPNRSGSKMSYFKTRTRSSTNGSLPLSPGEDDASFITVKSNFYPAGHAENDALLSGPGGGAGTSFLGLDGPYQRAIAAQPLIRTRHPIPAPRRRPGLLGSLRRALNVVSLSDRSFSLTSGTYDEGMRSTSSSPTKHHPSSTRGGAAGPRRAVSDGGTLLRSKRGQQDWDEKEWPPYRDDPAAADWGEPAPPARSSAEIRQLAEEDWDVEGAAKSRDFQVMFSVPKARLRVVNDDMDRASLRSASDGAISRSGSLRARDFGTGGLGLLRKGSVRLPSTEEEEGDGREKM</sequence>
<accession>A0A6A6PJN9</accession>
<feature type="compositionally biased region" description="Acidic residues" evidence="1">
    <location>
        <begin position="659"/>
        <end position="670"/>
    </location>
</feature>
<evidence type="ECO:0000313" key="5">
    <source>
        <dbReference type="Proteomes" id="UP000799767"/>
    </source>
</evidence>
<dbReference type="Gene3D" id="2.120.10.80">
    <property type="entry name" value="Kelch-type beta propeller"/>
    <property type="match status" value="1"/>
</dbReference>
<keyword evidence="2" id="KW-0472">Membrane</keyword>
<dbReference type="GeneID" id="54478602"/>
<keyword evidence="5" id="KW-1185">Reference proteome</keyword>
<feature type="compositionally biased region" description="Acidic residues" evidence="1">
    <location>
        <begin position="1000"/>
        <end position="1011"/>
    </location>
</feature>
<feature type="compositionally biased region" description="Polar residues" evidence="1">
    <location>
        <begin position="722"/>
        <end position="731"/>
    </location>
</feature>
<dbReference type="EMBL" id="MU001640">
    <property type="protein sequence ID" value="KAF2480006.1"/>
    <property type="molecule type" value="Genomic_DNA"/>
</dbReference>
<feature type="chain" id="PRO_5025648255" description="Galactose oxidase" evidence="3">
    <location>
        <begin position="21"/>
        <end position="1011"/>
    </location>
</feature>